<name>A0A0G0MFP9_9BACT</name>
<gene>
    <name evidence="1" type="ORF">UT30_C0045G0001</name>
</gene>
<accession>A0A0G0MFP9</accession>
<reference evidence="1 2" key="1">
    <citation type="journal article" date="2015" name="Nature">
        <title>rRNA introns, odd ribosomes, and small enigmatic genomes across a large radiation of phyla.</title>
        <authorList>
            <person name="Brown C.T."/>
            <person name="Hug L.A."/>
            <person name="Thomas B.C."/>
            <person name="Sharon I."/>
            <person name="Castelle C.J."/>
            <person name="Singh A."/>
            <person name="Wilkins M.J."/>
            <person name="Williams K.H."/>
            <person name="Banfield J.F."/>
        </authorList>
    </citation>
    <scope>NUCLEOTIDE SEQUENCE [LARGE SCALE GENOMIC DNA]</scope>
</reference>
<dbReference type="EMBL" id="LBWG01000045">
    <property type="protein sequence ID" value="KKR02894.1"/>
    <property type="molecule type" value="Genomic_DNA"/>
</dbReference>
<protein>
    <submittedName>
        <fullName evidence="1">Putative cytosolic protein</fullName>
    </submittedName>
</protein>
<sequence length="366" mass="41104">MPFEHGSFAVTIFSLPEALPENYLELFSKFKAGGLDSVKDEPQIGWASGQDILETEINEGTAICGGMLYLGLRKVERKVPAPFLNAVCKHAEAVYKRENHVPSISSKEKKEIKEKAIEENIMKVAPAISSVPMVIDLKGKLLYLGANSPAQIDLFLGHFHTTFNMEPEQITPDWYLANEFKVTAEDLPNVVFSAHNDGKVTTGRDFLTWLWYFSEQENGGTLKVAQYGEFGFQVESPLTFAVATKEASGAAENTLKNGNSPLRAAEAKAALTVGKKLRKAKFILERGEDIWSGAFDADRFSFSGLMLPEGEEMEPESRFEERIRNLYIFNTALGVYFRLFVKTLMSDKWGDEEEKIRQWVDSRETM</sequence>
<dbReference type="Proteomes" id="UP000033935">
    <property type="component" value="Unassembled WGS sequence"/>
</dbReference>
<evidence type="ECO:0000313" key="2">
    <source>
        <dbReference type="Proteomes" id="UP000033935"/>
    </source>
</evidence>
<comment type="caution">
    <text evidence="1">The sequence shown here is derived from an EMBL/GenBank/DDBJ whole genome shotgun (WGS) entry which is preliminary data.</text>
</comment>
<organism evidence="1 2">
    <name type="scientific">Candidatus Uhrbacteria bacterium GW2011_GWF2_39_13</name>
    <dbReference type="NCBI Taxonomy" id="1618995"/>
    <lineage>
        <taxon>Bacteria</taxon>
        <taxon>Candidatus Uhriibacteriota</taxon>
    </lineage>
</organism>
<proteinExistence type="predicted"/>
<dbReference type="AlphaFoldDB" id="A0A0G0MFP9"/>
<evidence type="ECO:0000313" key="1">
    <source>
        <dbReference type="EMBL" id="KKR02894.1"/>
    </source>
</evidence>